<accession>A0A328UBG6</accession>
<dbReference type="Pfam" id="PF00583">
    <property type="entry name" value="Acetyltransf_1"/>
    <property type="match status" value="1"/>
</dbReference>
<dbReference type="PROSITE" id="PS51186">
    <property type="entry name" value="GNAT"/>
    <property type="match status" value="1"/>
</dbReference>
<name>A0A328UBG6_9FIRM</name>
<keyword evidence="3" id="KW-1185">Reference proteome</keyword>
<dbReference type="SUPFAM" id="SSF55729">
    <property type="entry name" value="Acyl-CoA N-acyltransferases (Nat)"/>
    <property type="match status" value="1"/>
</dbReference>
<gene>
    <name evidence="2" type="ORF">DPQ25_07950</name>
</gene>
<feature type="domain" description="N-acetyltransferase" evidence="1">
    <location>
        <begin position="38"/>
        <end position="197"/>
    </location>
</feature>
<evidence type="ECO:0000313" key="2">
    <source>
        <dbReference type="EMBL" id="RAQ28717.1"/>
    </source>
</evidence>
<organism evidence="2 3">
    <name type="scientific">Hydrogeniiclostridium mannosilyticum</name>
    <dbReference type="NCBI Taxonomy" id="2764322"/>
    <lineage>
        <taxon>Bacteria</taxon>
        <taxon>Bacillati</taxon>
        <taxon>Bacillota</taxon>
        <taxon>Clostridia</taxon>
        <taxon>Eubacteriales</taxon>
        <taxon>Acutalibacteraceae</taxon>
        <taxon>Hydrogeniiclostridium</taxon>
    </lineage>
</organism>
<evidence type="ECO:0000313" key="3">
    <source>
        <dbReference type="Proteomes" id="UP000249377"/>
    </source>
</evidence>
<sequence>MDTIDTFDNRLKYYHFLLCRDNLDNLPDYPLPAGYRFVFYRDGDKKDWIEIEKSAGEFIDEAGGLAAWQHYYGGREHLLGERMLFITGPDGRKIATATAFFDDSDSAGWLHWVSVRRDCQGAGLSRPLIAKALRVLRGLGYRDAKIPTQTTSWVAVKLYLDFGFRPEAENALKSREGYRIVRTLTNHPALRDFPPLPREALWDPLMRRVHAALLSRCPDLEAFCLQEKDGLRLVRYRTGSGCFSTPCGELLGNEQGF</sequence>
<reference evidence="2 3" key="1">
    <citation type="submission" date="2018-06" db="EMBL/GenBank/DDBJ databases">
        <title>Noncontiguous genome sequence of Ruminococcaceae bacterium ASD2818.</title>
        <authorList>
            <person name="Chaplin A.V."/>
            <person name="Sokolova S.R."/>
            <person name="Kochetkova T.O."/>
            <person name="Goltsov A.Y."/>
            <person name="Trofimov D.Y."/>
            <person name="Efimov B.A."/>
        </authorList>
    </citation>
    <scope>NUCLEOTIDE SEQUENCE [LARGE SCALE GENOMIC DNA]</scope>
    <source>
        <strain evidence="2 3">ASD2818</strain>
    </source>
</reference>
<dbReference type="Proteomes" id="UP000249377">
    <property type="component" value="Unassembled WGS sequence"/>
</dbReference>
<dbReference type="AlphaFoldDB" id="A0A328UBG6"/>
<protein>
    <recommendedName>
        <fullName evidence="1">N-acetyltransferase domain-containing protein</fullName>
    </recommendedName>
</protein>
<dbReference type="EMBL" id="QLYR01000004">
    <property type="protein sequence ID" value="RAQ28717.1"/>
    <property type="molecule type" value="Genomic_DNA"/>
</dbReference>
<comment type="caution">
    <text evidence="2">The sequence shown here is derived from an EMBL/GenBank/DDBJ whole genome shotgun (WGS) entry which is preliminary data.</text>
</comment>
<dbReference type="Gene3D" id="3.40.630.30">
    <property type="match status" value="1"/>
</dbReference>
<dbReference type="InterPro" id="IPR000182">
    <property type="entry name" value="GNAT_dom"/>
</dbReference>
<dbReference type="RefSeq" id="WP_112332640.1">
    <property type="nucleotide sequence ID" value="NZ_QLYR01000004.1"/>
</dbReference>
<dbReference type="GO" id="GO:0016747">
    <property type="term" value="F:acyltransferase activity, transferring groups other than amino-acyl groups"/>
    <property type="evidence" value="ECO:0007669"/>
    <property type="project" value="InterPro"/>
</dbReference>
<proteinExistence type="predicted"/>
<dbReference type="InterPro" id="IPR016181">
    <property type="entry name" value="Acyl_CoA_acyltransferase"/>
</dbReference>
<evidence type="ECO:0000259" key="1">
    <source>
        <dbReference type="PROSITE" id="PS51186"/>
    </source>
</evidence>